<dbReference type="OrthoDB" id="199930at2759"/>
<evidence type="ECO:0000313" key="2">
    <source>
        <dbReference type="EMBL" id="EQC31395.1"/>
    </source>
</evidence>
<feature type="compositionally biased region" description="Polar residues" evidence="1">
    <location>
        <begin position="465"/>
        <end position="477"/>
    </location>
</feature>
<dbReference type="InParanoid" id="T0QCX1"/>
<dbReference type="eggNOG" id="ENOG502S3TT">
    <property type="taxonomic scope" value="Eukaryota"/>
</dbReference>
<dbReference type="RefSeq" id="XP_008615236.1">
    <property type="nucleotide sequence ID" value="XM_008617014.1"/>
</dbReference>
<keyword evidence="3" id="KW-1185">Reference proteome</keyword>
<sequence>MEVVQATLAHAIAPFPEELREALVAKFEAYYEAPATASVEEVLRKRLTDDRARQLLFEPTAADGQWYAALVQGPPHGAPATHPCAITCQRYLAMMYLCHAQEWSFASEFILHDGLVTLVSMFDHEDIHMRGQALDTFTQLTSNPAFDWFQQPTTSFEKALHHKMLLLPNSASIVQQLVSNQATPELSFCALQILAFYMSWVRKLYTKGELRLSSALLASLETWTTSASPDEAELATNVFADFNRWPAADATASLSLAGVEYPREMQLVQEASDAFMNKAFDRVLELCTDVLDGDNNADALPPAERQRAFALRGAAHLAAGNAQAAIGDLQTGLEHPPTPSERGRWALQLADALTQLAQLDRALSVLHEHVDGCDEAKPLHDAIQRLSAMKAAARAMSKDAKEQALVEALLQRKHPKPVSGPKDAVLAPALPKKEGTATSNNQDEVSSVHAKPKAAMAKKKPTKPVSTSMSAQPFSTTTGRRLLKAKANPDAMAKLLSSLPLDDFEHAIGSVLSEDMLVGLFQGLCLVPASVAASIVSCLEATPRYHLTLDLASPNVHELRTQLMHH</sequence>
<evidence type="ECO:0000256" key="1">
    <source>
        <dbReference type="SAM" id="MobiDB-lite"/>
    </source>
</evidence>
<protein>
    <submittedName>
        <fullName evidence="2">Uncharacterized protein</fullName>
    </submittedName>
</protein>
<proteinExistence type="predicted"/>
<dbReference type="VEuPathDB" id="FungiDB:SDRG_10996"/>
<dbReference type="GeneID" id="19951723"/>
<reference evidence="2 3" key="1">
    <citation type="submission" date="2012-04" db="EMBL/GenBank/DDBJ databases">
        <title>The Genome Sequence of Saprolegnia declina VS20.</title>
        <authorList>
            <consortium name="The Broad Institute Genome Sequencing Platform"/>
            <person name="Russ C."/>
            <person name="Nusbaum C."/>
            <person name="Tyler B."/>
            <person name="van West P."/>
            <person name="Dieguez-Uribeondo J."/>
            <person name="de Bruijn I."/>
            <person name="Tripathy S."/>
            <person name="Jiang R."/>
            <person name="Young S.K."/>
            <person name="Zeng Q."/>
            <person name="Gargeya S."/>
            <person name="Fitzgerald M."/>
            <person name="Haas B."/>
            <person name="Abouelleil A."/>
            <person name="Alvarado L."/>
            <person name="Arachchi H.M."/>
            <person name="Berlin A."/>
            <person name="Chapman S.B."/>
            <person name="Goldberg J."/>
            <person name="Griggs A."/>
            <person name="Gujja S."/>
            <person name="Hansen M."/>
            <person name="Howarth C."/>
            <person name="Imamovic A."/>
            <person name="Larimer J."/>
            <person name="McCowen C."/>
            <person name="Montmayeur A."/>
            <person name="Murphy C."/>
            <person name="Neiman D."/>
            <person name="Pearson M."/>
            <person name="Priest M."/>
            <person name="Roberts A."/>
            <person name="Saif S."/>
            <person name="Shea T."/>
            <person name="Sisk P."/>
            <person name="Sykes S."/>
            <person name="Wortman J."/>
            <person name="Nusbaum C."/>
            <person name="Birren B."/>
        </authorList>
    </citation>
    <scope>NUCLEOTIDE SEQUENCE [LARGE SCALE GENOMIC DNA]</scope>
    <source>
        <strain evidence="2 3">VS20</strain>
    </source>
</reference>
<dbReference type="EMBL" id="JH767169">
    <property type="protein sequence ID" value="EQC31395.1"/>
    <property type="molecule type" value="Genomic_DNA"/>
</dbReference>
<dbReference type="Gene3D" id="1.25.40.10">
    <property type="entry name" value="Tetratricopeptide repeat domain"/>
    <property type="match status" value="1"/>
</dbReference>
<accession>T0QCX1</accession>
<feature type="compositionally biased region" description="Basic residues" evidence="1">
    <location>
        <begin position="450"/>
        <end position="462"/>
    </location>
</feature>
<dbReference type="OMA" id="ATHPCAI"/>
<dbReference type="InterPro" id="IPR011990">
    <property type="entry name" value="TPR-like_helical_dom_sf"/>
</dbReference>
<evidence type="ECO:0000313" key="3">
    <source>
        <dbReference type="Proteomes" id="UP000030762"/>
    </source>
</evidence>
<gene>
    <name evidence="2" type="ORF">SDRG_10996</name>
</gene>
<feature type="compositionally biased region" description="Polar residues" evidence="1">
    <location>
        <begin position="436"/>
        <end position="445"/>
    </location>
</feature>
<dbReference type="AlphaFoldDB" id="T0QCX1"/>
<feature type="region of interest" description="Disordered" evidence="1">
    <location>
        <begin position="433"/>
        <end position="477"/>
    </location>
</feature>
<dbReference type="Proteomes" id="UP000030762">
    <property type="component" value="Unassembled WGS sequence"/>
</dbReference>
<name>T0QCX1_SAPDV</name>
<organism evidence="2 3">
    <name type="scientific">Saprolegnia diclina (strain VS20)</name>
    <dbReference type="NCBI Taxonomy" id="1156394"/>
    <lineage>
        <taxon>Eukaryota</taxon>
        <taxon>Sar</taxon>
        <taxon>Stramenopiles</taxon>
        <taxon>Oomycota</taxon>
        <taxon>Saprolegniomycetes</taxon>
        <taxon>Saprolegniales</taxon>
        <taxon>Saprolegniaceae</taxon>
        <taxon>Saprolegnia</taxon>
    </lineage>
</organism>